<name>A0A926I247_9FIRM</name>
<evidence type="ECO:0000256" key="2">
    <source>
        <dbReference type="ARBA" id="ARBA00022670"/>
    </source>
</evidence>
<comment type="similarity">
    <text evidence="1 8">Belongs to the SOS response-associated peptidase family.</text>
</comment>
<dbReference type="InterPro" id="IPR003738">
    <property type="entry name" value="SRAP"/>
</dbReference>
<keyword evidence="3" id="KW-0227">DNA damage</keyword>
<dbReference type="SUPFAM" id="SSF143081">
    <property type="entry name" value="BB1717-like"/>
    <property type="match status" value="1"/>
</dbReference>
<dbReference type="Gene3D" id="3.90.1680.10">
    <property type="entry name" value="SOS response associated peptidase-like"/>
    <property type="match status" value="1"/>
</dbReference>
<dbReference type="Proteomes" id="UP000610760">
    <property type="component" value="Unassembled WGS sequence"/>
</dbReference>
<dbReference type="GO" id="GO:0006508">
    <property type="term" value="P:proteolysis"/>
    <property type="evidence" value="ECO:0007669"/>
    <property type="project" value="UniProtKB-KW"/>
</dbReference>
<proteinExistence type="inferred from homology"/>
<dbReference type="InterPro" id="IPR036590">
    <property type="entry name" value="SRAP-like"/>
</dbReference>
<dbReference type="GO" id="GO:0106300">
    <property type="term" value="P:protein-DNA covalent cross-linking repair"/>
    <property type="evidence" value="ECO:0007669"/>
    <property type="project" value="InterPro"/>
</dbReference>
<keyword evidence="4 8" id="KW-0378">Hydrolase</keyword>
<dbReference type="AlphaFoldDB" id="A0A926I247"/>
<evidence type="ECO:0000256" key="8">
    <source>
        <dbReference type="RuleBase" id="RU364100"/>
    </source>
</evidence>
<dbReference type="RefSeq" id="WP_249294067.1">
    <property type="nucleotide sequence ID" value="NZ_JACRSV010000001.1"/>
</dbReference>
<accession>A0A926I247</accession>
<dbReference type="PANTHER" id="PTHR13604:SF0">
    <property type="entry name" value="ABASIC SITE PROCESSING PROTEIN HMCES"/>
    <property type="match status" value="1"/>
</dbReference>
<keyword evidence="10" id="KW-1185">Reference proteome</keyword>
<dbReference type="Pfam" id="PF02586">
    <property type="entry name" value="SRAP"/>
    <property type="match status" value="1"/>
</dbReference>
<sequence>MCGRYNFSAEESREISKIIEEVQRKYGASSIKTGEIYPTNQVAVLVQEQNELRPQPVIWGFPNFRNKGVIINARSETAEEKRTFKESLQTRRCVVPTTGFYEWTQDKEKIKYLFNCPSGGALYLAGLYNDYGDERRMVILTTAANKSVSDIHNRMPVVLSENELSDWIGNPNRALEILYRQGPLLEKVAVS</sequence>
<reference evidence="9" key="1">
    <citation type="submission" date="2020-08" db="EMBL/GenBank/DDBJ databases">
        <title>Genome public.</title>
        <authorList>
            <person name="Liu C."/>
            <person name="Sun Q."/>
        </authorList>
    </citation>
    <scope>NUCLEOTIDE SEQUENCE</scope>
    <source>
        <strain evidence="9">NSJ-33</strain>
    </source>
</reference>
<keyword evidence="6" id="KW-0238">DNA-binding</keyword>
<evidence type="ECO:0000256" key="7">
    <source>
        <dbReference type="ARBA" id="ARBA00023239"/>
    </source>
</evidence>
<dbReference type="GO" id="GO:0003697">
    <property type="term" value="F:single-stranded DNA binding"/>
    <property type="evidence" value="ECO:0007669"/>
    <property type="project" value="InterPro"/>
</dbReference>
<evidence type="ECO:0000256" key="1">
    <source>
        <dbReference type="ARBA" id="ARBA00008136"/>
    </source>
</evidence>
<evidence type="ECO:0000313" key="9">
    <source>
        <dbReference type="EMBL" id="MBC8559183.1"/>
    </source>
</evidence>
<gene>
    <name evidence="9" type="ORF">H8710_03770</name>
</gene>
<protein>
    <recommendedName>
        <fullName evidence="8">Abasic site processing protein</fullName>
        <ecNumber evidence="8">3.4.-.-</ecNumber>
    </recommendedName>
</protein>
<keyword evidence="5" id="KW-0190">Covalent protein-DNA linkage</keyword>
<evidence type="ECO:0000256" key="3">
    <source>
        <dbReference type="ARBA" id="ARBA00022763"/>
    </source>
</evidence>
<evidence type="ECO:0000256" key="5">
    <source>
        <dbReference type="ARBA" id="ARBA00023124"/>
    </source>
</evidence>
<organism evidence="9 10">
    <name type="scientific">Fumia xinanensis</name>
    <dbReference type="NCBI Taxonomy" id="2763659"/>
    <lineage>
        <taxon>Bacteria</taxon>
        <taxon>Bacillati</taxon>
        <taxon>Bacillota</taxon>
        <taxon>Clostridia</taxon>
        <taxon>Eubacteriales</taxon>
        <taxon>Oscillospiraceae</taxon>
        <taxon>Fumia</taxon>
    </lineage>
</organism>
<dbReference type="EC" id="3.4.-.-" evidence="8"/>
<keyword evidence="7" id="KW-0456">Lyase</keyword>
<dbReference type="GO" id="GO:0016829">
    <property type="term" value="F:lyase activity"/>
    <property type="evidence" value="ECO:0007669"/>
    <property type="project" value="UniProtKB-KW"/>
</dbReference>
<evidence type="ECO:0000256" key="6">
    <source>
        <dbReference type="ARBA" id="ARBA00023125"/>
    </source>
</evidence>
<evidence type="ECO:0000313" key="10">
    <source>
        <dbReference type="Proteomes" id="UP000610760"/>
    </source>
</evidence>
<keyword evidence="2 8" id="KW-0645">Protease</keyword>
<dbReference type="GO" id="GO:0008233">
    <property type="term" value="F:peptidase activity"/>
    <property type="evidence" value="ECO:0007669"/>
    <property type="project" value="UniProtKB-KW"/>
</dbReference>
<evidence type="ECO:0000256" key="4">
    <source>
        <dbReference type="ARBA" id="ARBA00022801"/>
    </source>
</evidence>
<dbReference type="PANTHER" id="PTHR13604">
    <property type="entry name" value="DC12-RELATED"/>
    <property type="match status" value="1"/>
</dbReference>
<dbReference type="EMBL" id="JACRSV010000001">
    <property type="protein sequence ID" value="MBC8559183.1"/>
    <property type="molecule type" value="Genomic_DNA"/>
</dbReference>
<comment type="caution">
    <text evidence="9">The sequence shown here is derived from an EMBL/GenBank/DDBJ whole genome shotgun (WGS) entry which is preliminary data.</text>
</comment>